<dbReference type="Proteomes" id="UP001143364">
    <property type="component" value="Unassembled WGS sequence"/>
</dbReference>
<dbReference type="Pfam" id="PF07660">
    <property type="entry name" value="STN"/>
    <property type="match status" value="1"/>
</dbReference>
<evidence type="ECO:0000256" key="8">
    <source>
        <dbReference type="ARBA" id="ARBA00023004"/>
    </source>
</evidence>
<keyword evidence="11 14" id="KW-0472">Membrane</keyword>
<name>A0A9W6JG88_9HYPH</name>
<keyword evidence="13 14" id="KW-0998">Cell outer membrane</keyword>
<evidence type="ECO:0000256" key="9">
    <source>
        <dbReference type="ARBA" id="ARBA00023065"/>
    </source>
</evidence>
<proteinExistence type="inferred from homology"/>
<keyword evidence="4 14" id="KW-1134">Transmembrane beta strand</keyword>
<dbReference type="InterPro" id="IPR012910">
    <property type="entry name" value="Plug_dom"/>
</dbReference>
<dbReference type="InterPro" id="IPR036942">
    <property type="entry name" value="Beta-barrel_TonB_sf"/>
</dbReference>
<evidence type="ECO:0000256" key="15">
    <source>
        <dbReference type="RuleBase" id="RU003357"/>
    </source>
</evidence>
<evidence type="ECO:0000256" key="4">
    <source>
        <dbReference type="ARBA" id="ARBA00022452"/>
    </source>
</evidence>
<evidence type="ECO:0000256" key="12">
    <source>
        <dbReference type="ARBA" id="ARBA00023170"/>
    </source>
</evidence>
<dbReference type="Gene3D" id="2.40.170.20">
    <property type="entry name" value="TonB-dependent receptor, beta-barrel domain"/>
    <property type="match status" value="1"/>
</dbReference>
<evidence type="ECO:0000256" key="7">
    <source>
        <dbReference type="ARBA" id="ARBA00022729"/>
    </source>
</evidence>
<evidence type="ECO:0000313" key="17">
    <source>
        <dbReference type="EMBL" id="GLK76667.1"/>
    </source>
</evidence>
<keyword evidence="10 15" id="KW-0798">TonB box</keyword>
<evidence type="ECO:0000256" key="1">
    <source>
        <dbReference type="ARBA" id="ARBA00004571"/>
    </source>
</evidence>
<dbReference type="InterPro" id="IPR011662">
    <property type="entry name" value="Secretin/TonB_short_N"/>
</dbReference>
<organism evidence="17 18">
    <name type="scientific">Methylopila jiangsuensis</name>
    <dbReference type="NCBI Taxonomy" id="586230"/>
    <lineage>
        <taxon>Bacteria</taxon>
        <taxon>Pseudomonadati</taxon>
        <taxon>Pseudomonadota</taxon>
        <taxon>Alphaproteobacteria</taxon>
        <taxon>Hyphomicrobiales</taxon>
        <taxon>Methylopilaceae</taxon>
        <taxon>Methylopila</taxon>
    </lineage>
</organism>
<dbReference type="AlphaFoldDB" id="A0A9W6JG88"/>
<accession>A0A9W6JG88</accession>
<dbReference type="FunFam" id="2.170.130.10:FF:000001">
    <property type="entry name" value="Catecholate siderophore TonB-dependent receptor"/>
    <property type="match status" value="1"/>
</dbReference>
<protein>
    <submittedName>
        <fullName evidence="17">Ligand-gated channel protein</fullName>
    </submittedName>
</protein>
<keyword evidence="5" id="KW-0410">Iron transport</keyword>
<dbReference type="Pfam" id="PF00593">
    <property type="entry name" value="TonB_dep_Rec_b-barrel"/>
    <property type="match status" value="1"/>
</dbReference>
<feature type="domain" description="Secretin/TonB short N-terminal" evidence="16">
    <location>
        <begin position="43"/>
        <end position="93"/>
    </location>
</feature>
<dbReference type="Pfam" id="PF07715">
    <property type="entry name" value="Plug"/>
    <property type="match status" value="1"/>
</dbReference>
<dbReference type="GO" id="GO:0015891">
    <property type="term" value="P:siderophore transport"/>
    <property type="evidence" value="ECO:0007669"/>
    <property type="project" value="InterPro"/>
</dbReference>
<dbReference type="GO" id="GO:0015344">
    <property type="term" value="F:siderophore uptake transmembrane transporter activity"/>
    <property type="evidence" value="ECO:0007669"/>
    <property type="project" value="TreeGrafter"/>
</dbReference>
<dbReference type="PANTHER" id="PTHR32552:SF68">
    <property type="entry name" value="FERRICHROME OUTER MEMBRANE TRANSPORTER_PHAGE RECEPTOR"/>
    <property type="match status" value="1"/>
</dbReference>
<dbReference type="GO" id="GO:0038023">
    <property type="term" value="F:signaling receptor activity"/>
    <property type="evidence" value="ECO:0007669"/>
    <property type="project" value="InterPro"/>
</dbReference>
<keyword evidence="6 14" id="KW-0812">Transmembrane</keyword>
<dbReference type="CDD" id="cd01347">
    <property type="entry name" value="ligand_gated_channel"/>
    <property type="match status" value="1"/>
</dbReference>
<comment type="similarity">
    <text evidence="2 14 15">Belongs to the TonB-dependent receptor family.</text>
</comment>
<gene>
    <name evidence="17" type="ORF">GCM10008171_19210</name>
</gene>
<comment type="caution">
    <text evidence="17">The sequence shown here is derived from an EMBL/GenBank/DDBJ whole genome shotgun (WGS) entry which is preliminary data.</text>
</comment>
<dbReference type="InterPro" id="IPR039426">
    <property type="entry name" value="TonB-dep_rcpt-like"/>
</dbReference>
<evidence type="ECO:0000256" key="10">
    <source>
        <dbReference type="ARBA" id="ARBA00023077"/>
    </source>
</evidence>
<dbReference type="GO" id="GO:0009279">
    <property type="term" value="C:cell outer membrane"/>
    <property type="evidence" value="ECO:0007669"/>
    <property type="project" value="UniProtKB-SubCell"/>
</dbReference>
<sequence>MLAGMVSGALVCAPASAHERVAYDIAAQPLTQALTAYARASGLKLAYVAELTTSREAPAVKGALSPEDALRTLLANSGLTYRITGGTVTIFDLRMTDVVPMQQSDSLELDEINVEGAAVDETATGPLRGYVARRSASATKTDTPILDTPASVSVVGEKEMERRGVKSLDSAVGYISGVNTNLYGADKRYDFIAIRGFVETGMGIYRDGLQNRTNNFTGSRIEPYGMQRVEVFKGATSVLYGLNAPGGLVNLITKRPTEHPFGEVYSTGGNDHLEAGVDFGGPIDANGEWSYRLTAKAQDSKDGHEWAKDDRLFVAPALTWKPTDATSITVLADYNKRKGANRYGVLAGKGYRKTAFLGEDQFDRNDTTEKNIGYIFDHDFENGLKFHSNARYTDLDLTNKNVYFDSVFDGDPALKTDETRRVSMEVDGDLKRFVIDNHIQYDFKFDRIASRTLVGVDYSYTKANERDFRQYIPGVGLDPRNPVHCSPNCAGSIYLSSPPYVGRGTERTASVYAQEELTLDDRWILTLGGRYDDVKARSSAVFEIFGLQLPDSQEIKEEAFTTRAGLTWKITPEVSLYGNYSESFAPVTPVPTPFGGFGMPSLSGDNKPVEGVLHEAGVKYQPAGVNAMFTAAVFEIKQKNVPYYVGQQRYQIGELETRGVELEAKAEIKENLNVILAYSYLDSDIIRGELESQKGNRFQFIPKHSASAWVDYTFKGRGSFGDLTLGAGARFVGSRFADNNNSIKLASYTVFDAVLNYKITQNASFAINATNLFDKDYVSYVETFSSPDTLFYGDRRTVRATLKYTW</sequence>
<evidence type="ECO:0000256" key="5">
    <source>
        <dbReference type="ARBA" id="ARBA00022496"/>
    </source>
</evidence>
<reference evidence="17" key="2">
    <citation type="submission" date="2023-01" db="EMBL/GenBank/DDBJ databases">
        <authorList>
            <person name="Sun Q."/>
            <person name="Evtushenko L."/>
        </authorList>
    </citation>
    <scope>NUCLEOTIDE SEQUENCE</scope>
    <source>
        <strain evidence="17">VKM B-2555</strain>
    </source>
</reference>
<keyword evidence="7" id="KW-0732">Signal</keyword>
<dbReference type="InterPro" id="IPR010105">
    <property type="entry name" value="TonB_sidphr_rcpt"/>
</dbReference>
<dbReference type="InterPro" id="IPR000531">
    <property type="entry name" value="Beta-barrel_TonB"/>
</dbReference>
<dbReference type="EMBL" id="BSFK01000010">
    <property type="protein sequence ID" value="GLK76667.1"/>
    <property type="molecule type" value="Genomic_DNA"/>
</dbReference>
<reference evidence="17" key="1">
    <citation type="journal article" date="2014" name="Int. J. Syst. Evol. Microbiol.">
        <title>Complete genome sequence of Corynebacterium casei LMG S-19264T (=DSM 44701T), isolated from a smear-ripened cheese.</title>
        <authorList>
            <consortium name="US DOE Joint Genome Institute (JGI-PGF)"/>
            <person name="Walter F."/>
            <person name="Albersmeier A."/>
            <person name="Kalinowski J."/>
            <person name="Ruckert C."/>
        </authorList>
    </citation>
    <scope>NUCLEOTIDE SEQUENCE</scope>
    <source>
        <strain evidence="17">VKM B-2555</strain>
    </source>
</reference>
<evidence type="ECO:0000259" key="16">
    <source>
        <dbReference type="SMART" id="SM00965"/>
    </source>
</evidence>
<dbReference type="PROSITE" id="PS52016">
    <property type="entry name" value="TONB_DEPENDENT_REC_3"/>
    <property type="match status" value="1"/>
</dbReference>
<evidence type="ECO:0000256" key="13">
    <source>
        <dbReference type="ARBA" id="ARBA00023237"/>
    </source>
</evidence>
<keyword evidence="9" id="KW-0406">Ion transport</keyword>
<evidence type="ECO:0000256" key="11">
    <source>
        <dbReference type="ARBA" id="ARBA00023136"/>
    </source>
</evidence>
<evidence type="ECO:0000256" key="14">
    <source>
        <dbReference type="PROSITE-ProRule" id="PRU01360"/>
    </source>
</evidence>
<evidence type="ECO:0000256" key="3">
    <source>
        <dbReference type="ARBA" id="ARBA00022448"/>
    </source>
</evidence>
<keyword evidence="18" id="KW-1185">Reference proteome</keyword>
<keyword evidence="8" id="KW-0408">Iron</keyword>
<dbReference type="Gene3D" id="2.170.130.10">
    <property type="entry name" value="TonB-dependent receptor, plug domain"/>
    <property type="match status" value="1"/>
</dbReference>
<dbReference type="InterPro" id="IPR037066">
    <property type="entry name" value="Plug_dom_sf"/>
</dbReference>
<keyword evidence="12" id="KW-0675">Receptor</keyword>
<evidence type="ECO:0000313" key="18">
    <source>
        <dbReference type="Proteomes" id="UP001143364"/>
    </source>
</evidence>
<evidence type="ECO:0000256" key="6">
    <source>
        <dbReference type="ARBA" id="ARBA00022692"/>
    </source>
</evidence>
<dbReference type="PANTHER" id="PTHR32552">
    <property type="entry name" value="FERRICHROME IRON RECEPTOR-RELATED"/>
    <property type="match status" value="1"/>
</dbReference>
<keyword evidence="3 14" id="KW-0813">Transport</keyword>
<comment type="subcellular location">
    <subcellularLocation>
        <location evidence="1 14">Cell outer membrane</location>
        <topology evidence="1 14">Multi-pass membrane protein</topology>
    </subcellularLocation>
</comment>
<dbReference type="NCBIfam" id="TIGR01783">
    <property type="entry name" value="TonB-siderophor"/>
    <property type="match status" value="1"/>
</dbReference>
<dbReference type="SUPFAM" id="SSF56935">
    <property type="entry name" value="Porins"/>
    <property type="match status" value="1"/>
</dbReference>
<evidence type="ECO:0000256" key="2">
    <source>
        <dbReference type="ARBA" id="ARBA00009810"/>
    </source>
</evidence>
<dbReference type="SMART" id="SM00965">
    <property type="entry name" value="STN"/>
    <property type="match status" value="1"/>
</dbReference>
<dbReference type="Gene3D" id="3.55.50.30">
    <property type="match status" value="1"/>
</dbReference>